<evidence type="ECO:0000313" key="2">
    <source>
        <dbReference type="Proteomes" id="UP001516400"/>
    </source>
</evidence>
<accession>A0ABD2MZZ4</accession>
<gene>
    <name evidence="1" type="ORF">HHI36_022415</name>
</gene>
<comment type="caution">
    <text evidence="1">The sequence shown here is derived from an EMBL/GenBank/DDBJ whole genome shotgun (WGS) entry which is preliminary data.</text>
</comment>
<sequence>MADAAELHEVNFTITQLIIGVRTFYGNKSERAKYVPVLPQGNIVSDVRSSSDEEIGKIAAIWILILNLKM</sequence>
<dbReference type="AlphaFoldDB" id="A0ABD2MZZ4"/>
<dbReference type="Proteomes" id="UP001516400">
    <property type="component" value="Unassembled WGS sequence"/>
</dbReference>
<name>A0ABD2MZZ4_9CUCU</name>
<keyword evidence="2" id="KW-1185">Reference proteome</keyword>
<reference evidence="1 2" key="1">
    <citation type="journal article" date="2021" name="BMC Biol.">
        <title>Horizontally acquired antibacterial genes associated with adaptive radiation of ladybird beetles.</title>
        <authorList>
            <person name="Li H.S."/>
            <person name="Tang X.F."/>
            <person name="Huang Y.H."/>
            <person name="Xu Z.Y."/>
            <person name="Chen M.L."/>
            <person name="Du X.Y."/>
            <person name="Qiu B.Y."/>
            <person name="Chen P.T."/>
            <person name="Zhang W."/>
            <person name="Slipinski A."/>
            <person name="Escalona H.E."/>
            <person name="Waterhouse R.M."/>
            <person name="Zwick A."/>
            <person name="Pang H."/>
        </authorList>
    </citation>
    <scope>NUCLEOTIDE SEQUENCE [LARGE SCALE GENOMIC DNA]</scope>
    <source>
        <strain evidence="1">SYSU2018</strain>
    </source>
</reference>
<organism evidence="1 2">
    <name type="scientific">Cryptolaemus montrouzieri</name>
    <dbReference type="NCBI Taxonomy" id="559131"/>
    <lineage>
        <taxon>Eukaryota</taxon>
        <taxon>Metazoa</taxon>
        <taxon>Ecdysozoa</taxon>
        <taxon>Arthropoda</taxon>
        <taxon>Hexapoda</taxon>
        <taxon>Insecta</taxon>
        <taxon>Pterygota</taxon>
        <taxon>Neoptera</taxon>
        <taxon>Endopterygota</taxon>
        <taxon>Coleoptera</taxon>
        <taxon>Polyphaga</taxon>
        <taxon>Cucujiformia</taxon>
        <taxon>Coccinelloidea</taxon>
        <taxon>Coccinellidae</taxon>
        <taxon>Scymninae</taxon>
        <taxon>Scymnini</taxon>
        <taxon>Cryptolaemus</taxon>
    </lineage>
</organism>
<dbReference type="EMBL" id="JABFTP020000042">
    <property type="protein sequence ID" value="KAL3271945.1"/>
    <property type="molecule type" value="Genomic_DNA"/>
</dbReference>
<proteinExistence type="predicted"/>
<protein>
    <submittedName>
        <fullName evidence="1">Uncharacterized protein</fullName>
    </submittedName>
</protein>
<evidence type="ECO:0000313" key="1">
    <source>
        <dbReference type="EMBL" id="KAL3271945.1"/>
    </source>
</evidence>